<proteinExistence type="predicted"/>
<organism evidence="1 2">
    <name type="scientific">Suillus placidus</name>
    <dbReference type="NCBI Taxonomy" id="48579"/>
    <lineage>
        <taxon>Eukaryota</taxon>
        <taxon>Fungi</taxon>
        <taxon>Dikarya</taxon>
        <taxon>Basidiomycota</taxon>
        <taxon>Agaricomycotina</taxon>
        <taxon>Agaricomycetes</taxon>
        <taxon>Agaricomycetidae</taxon>
        <taxon>Boletales</taxon>
        <taxon>Suillineae</taxon>
        <taxon>Suillaceae</taxon>
        <taxon>Suillus</taxon>
    </lineage>
</organism>
<comment type="caution">
    <text evidence="1">The sequence shown here is derived from an EMBL/GenBank/DDBJ whole genome shotgun (WGS) entry which is preliminary data.</text>
</comment>
<evidence type="ECO:0000313" key="2">
    <source>
        <dbReference type="Proteomes" id="UP000714275"/>
    </source>
</evidence>
<reference evidence="1" key="1">
    <citation type="journal article" date="2020" name="New Phytol.">
        <title>Comparative genomics reveals dynamic genome evolution in host specialist ectomycorrhizal fungi.</title>
        <authorList>
            <person name="Lofgren L.A."/>
            <person name="Nguyen N.H."/>
            <person name="Vilgalys R."/>
            <person name="Ruytinx J."/>
            <person name="Liao H.L."/>
            <person name="Branco S."/>
            <person name="Kuo A."/>
            <person name="LaButti K."/>
            <person name="Lipzen A."/>
            <person name="Andreopoulos W."/>
            <person name="Pangilinan J."/>
            <person name="Riley R."/>
            <person name="Hundley H."/>
            <person name="Na H."/>
            <person name="Barry K."/>
            <person name="Grigoriev I.V."/>
            <person name="Stajich J.E."/>
            <person name="Kennedy P.G."/>
        </authorList>
    </citation>
    <scope>NUCLEOTIDE SEQUENCE</scope>
    <source>
        <strain evidence="1">DOB743</strain>
    </source>
</reference>
<evidence type="ECO:0000313" key="1">
    <source>
        <dbReference type="EMBL" id="KAG1782388.1"/>
    </source>
</evidence>
<accession>A0A9P7D7Z5</accession>
<keyword evidence="2" id="KW-1185">Reference proteome</keyword>
<dbReference type="Proteomes" id="UP000714275">
    <property type="component" value="Unassembled WGS sequence"/>
</dbReference>
<name>A0A9P7D7Z5_9AGAM</name>
<dbReference type="AlphaFoldDB" id="A0A9P7D7Z5"/>
<dbReference type="OrthoDB" id="2689105at2759"/>
<sequence length="211" mass="23232">MNTYCSMPDMEAEALGMALSLLDLEEVEGSRKGKLREDAHLTDEEIAFNIQAEYLKASLAELQDRRFALSLGKAFSTDTSTTLNTLAPINYGELEPDDNYYLALILLPLLSKEMIYLPLLSHKNCLSGLEFCRFEFGSTMSSNNGITGVVGPDPDEMGDLGGSSSRLPYHVVQPSRDGMLSQWTVSYVAILSGIHRNSMLRAHIATVEVAF</sequence>
<dbReference type="EMBL" id="JABBWD010000003">
    <property type="protein sequence ID" value="KAG1782388.1"/>
    <property type="molecule type" value="Genomic_DNA"/>
</dbReference>
<protein>
    <submittedName>
        <fullName evidence="1">Uncharacterized protein</fullName>
    </submittedName>
</protein>
<gene>
    <name evidence="1" type="ORF">EV702DRAFT_1192061</name>
</gene>